<proteinExistence type="predicted"/>
<dbReference type="PATRIC" id="fig|217031.4.peg.2813"/>
<dbReference type="AlphaFoldDB" id="A0A0Q9Y8H7"/>
<name>A0A0Q9Y8H7_9BACI</name>
<dbReference type="EMBL" id="LGPB01000077">
    <property type="protein sequence ID" value="KRG13396.1"/>
    <property type="molecule type" value="Genomic_DNA"/>
</dbReference>
<accession>A0A0Q9Y8H7</accession>
<protein>
    <recommendedName>
        <fullName evidence="3">VWFA domain-containing protein</fullName>
    </recommendedName>
</protein>
<gene>
    <name evidence="1" type="ORF">ACA29_08560</name>
</gene>
<sequence length="66" mass="7660">MIFVTDGEARVNEKFLESFNQAKKEKKFKVLSLVIGSPRNSVEPFSDRVMNIQNFEDEKSFVAFEI</sequence>
<comment type="caution">
    <text evidence="1">The sequence shown here is derived from an EMBL/GenBank/DDBJ whole genome shotgun (WGS) entry which is preliminary data.</text>
</comment>
<dbReference type="Proteomes" id="UP000053881">
    <property type="component" value="Unassembled WGS sequence"/>
</dbReference>
<evidence type="ECO:0000313" key="1">
    <source>
        <dbReference type="EMBL" id="KRG13396.1"/>
    </source>
</evidence>
<evidence type="ECO:0008006" key="3">
    <source>
        <dbReference type="Google" id="ProtNLM"/>
    </source>
</evidence>
<reference evidence="1 2" key="1">
    <citation type="submission" date="2015-06" db="EMBL/GenBank/DDBJ databases">
        <title>Genome sequencing project of Bacillus galactosidilyticus PL133.</title>
        <authorList>
            <person name="Gaiero J."/>
            <person name="Nicol R."/>
            <person name="Habash M."/>
        </authorList>
    </citation>
    <scope>NUCLEOTIDE SEQUENCE [LARGE SCALE GENOMIC DNA]</scope>
    <source>
        <strain evidence="1 2">PL133</strain>
    </source>
</reference>
<organism evidence="1 2">
    <name type="scientific">Lederbergia galactosidilytica</name>
    <dbReference type="NCBI Taxonomy" id="217031"/>
    <lineage>
        <taxon>Bacteria</taxon>
        <taxon>Bacillati</taxon>
        <taxon>Bacillota</taxon>
        <taxon>Bacilli</taxon>
        <taxon>Bacillales</taxon>
        <taxon>Bacillaceae</taxon>
        <taxon>Lederbergia</taxon>
    </lineage>
</organism>
<evidence type="ECO:0000313" key="2">
    <source>
        <dbReference type="Proteomes" id="UP000053881"/>
    </source>
</evidence>